<evidence type="ECO:0000256" key="1">
    <source>
        <dbReference type="SAM" id="MobiDB-lite"/>
    </source>
</evidence>
<gene>
    <name evidence="2" type="ORF">SAMN05216233_104209</name>
</gene>
<proteinExistence type="predicted"/>
<protein>
    <submittedName>
        <fullName evidence="2">Uncharacterized protein</fullName>
    </submittedName>
</protein>
<dbReference type="Proteomes" id="UP000198870">
    <property type="component" value="Unassembled WGS sequence"/>
</dbReference>
<feature type="region of interest" description="Disordered" evidence="1">
    <location>
        <begin position="39"/>
        <end position="64"/>
    </location>
</feature>
<feature type="compositionally biased region" description="Basic and acidic residues" evidence="1">
    <location>
        <begin position="50"/>
        <end position="59"/>
    </location>
</feature>
<evidence type="ECO:0000313" key="3">
    <source>
        <dbReference type="Proteomes" id="UP000198870"/>
    </source>
</evidence>
<dbReference type="EMBL" id="FMUX01000004">
    <property type="protein sequence ID" value="SCY14470.1"/>
    <property type="molecule type" value="Genomic_DNA"/>
</dbReference>
<dbReference type="AlphaFoldDB" id="A0A1G5DJ99"/>
<dbReference type="STRING" id="419481.SAMN05216233_104209"/>
<name>A0A1G5DJ99_9BACT</name>
<reference evidence="2 3" key="1">
    <citation type="submission" date="2016-10" db="EMBL/GenBank/DDBJ databases">
        <authorList>
            <person name="de Groot N.N."/>
        </authorList>
    </citation>
    <scope>NUCLEOTIDE SEQUENCE [LARGE SCALE GENOMIC DNA]</scope>
    <source>
        <strain evidence="2 3">AA1</strain>
    </source>
</reference>
<keyword evidence="3" id="KW-1185">Reference proteome</keyword>
<evidence type="ECO:0000313" key="2">
    <source>
        <dbReference type="EMBL" id="SCY14470.1"/>
    </source>
</evidence>
<sequence length="77" mass="8306">MTGFDFGARSAVHPASMVNVGREKTASGGKVCHLESRLRKPSPFVPQGEGFREGSHKIESGSPEALILRRRSGHDGF</sequence>
<organism evidence="2 3">
    <name type="scientific">Desulfoluna spongiiphila</name>
    <dbReference type="NCBI Taxonomy" id="419481"/>
    <lineage>
        <taxon>Bacteria</taxon>
        <taxon>Pseudomonadati</taxon>
        <taxon>Thermodesulfobacteriota</taxon>
        <taxon>Desulfobacteria</taxon>
        <taxon>Desulfobacterales</taxon>
        <taxon>Desulfolunaceae</taxon>
        <taxon>Desulfoluna</taxon>
    </lineage>
</organism>
<accession>A0A1G5DJ99</accession>